<dbReference type="RefSeq" id="WP_377315695.1">
    <property type="nucleotide sequence ID" value="NZ_JBHUIY010000013.1"/>
</dbReference>
<evidence type="ECO:0000256" key="2">
    <source>
        <dbReference type="ARBA" id="ARBA00022729"/>
    </source>
</evidence>
<comment type="similarity">
    <text evidence="4">Belongs to the Omp25/RopB family.</text>
</comment>
<evidence type="ECO:0000256" key="3">
    <source>
        <dbReference type="ARBA" id="ARBA00023136"/>
    </source>
</evidence>
<organism evidence="7 8">
    <name type="scientific">Phaeospirillum tilakii</name>
    <dbReference type="NCBI Taxonomy" id="741673"/>
    <lineage>
        <taxon>Bacteria</taxon>
        <taxon>Pseudomonadati</taxon>
        <taxon>Pseudomonadota</taxon>
        <taxon>Alphaproteobacteria</taxon>
        <taxon>Rhodospirillales</taxon>
        <taxon>Rhodospirillaceae</taxon>
        <taxon>Phaeospirillum</taxon>
    </lineage>
</organism>
<proteinExistence type="inferred from homology"/>
<accession>A0ABW5C939</accession>
<feature type="signal peptide" evidence="5">
    <location>
        <begin position="1"/>
        <end position="28"/>
    </location>
</feature>
<sequence>MANQKFFIGPRPTIALALAVLACLPGVAARADQWDGWFIGVNAGAALADTSYHTGPDDRSWFHTQGYTADMWNRDRYGDSRPSPVGGLSVAYNTQVDWFVFGGELGLNGLDADLGHTGTHRYTNNTHKYTIEQRAEASGLATLRGRVGIAFDDSLLSLTGGLAATWLETGFDYRDDYTGMGQYHASNMKRQLKLGPTIGLAYEYMLPEDFVLKGEYSYVDLGRSTVSGLVIAGDGTKIADMHSTSALSLNILMIGIEKKF</sequence>
<dbReference type="EMBL" id="JBHUIY010000013">
    <property type="protein sequence ID" value="MFD2233795.1"/>
    <property type="molecule type" value="Genomic_DNA"/>
</dbReference>
<dbReference type="PANTHER" id="PTHR34001">
    <property type="entry name" value="BLL7405 PROTEIN"/>
    <property type="match status" value="1"/>
</dbReference>
<dbReference type="InterPro" id="IPR051692">
    <property type="entry name" value="OMP-like"/>
</dbReference>
<comment type="subcellular location">
    <subcellularLocation>
        <location evidence="1">Membrane</location>
    </subcellularLocation>
</comment>
<evidence type="ECO:0000256" key="5">
    <source>
        <dbReference type="SAM" id="SignalP"/>
    </source>
</evidence>
<keyword evidence="8" id="KW-1185">Reference proteome</keyword>
<evidence type="ECO:0000256" key="1">
    <source>
        <dbReference type="ARBA" id="ARBA00004370"/>
    </source>
</evidence>
<evidence type="ECO:0000256" key="4">
    <source>
        <dbReference type="ARBA" id="ARBA00038306"/>
    </source>
</evidence>
<dbReference type="SUPFAM" id="SSF56925">
    <property type="entry name" value="OMPA-like"/>
    <property type="match status" value="1"/>
</dbReference>
<gene>
    <name evidence="7" type="ORF">ACFSNB_08260</name>
</gene>
<reference evidence="8" key="1">
    <citation type="journal article" date="2019" name="Int. J. Syst. Evol. Microbiol.">
        <title>The Global Catalogue of Microorganisms (GCM) 10K type strain sequencing project: providing services to taxonomists for standard genome sequencing and annotation.</title>
        <authorList>
            <consortium name="The Broad Institute Genomics Platform"/>
            <consortium name="The Broad Institute Genome Sequencing Center for Infectious Disease"/>
            <person name="Wu L."/>
            <person name="Ma J."/>
        </authorList>
    </citation>
    <scope>NUCLEOTIDE SEQUENCE [LARGE SCALE GENOMIC DNA]</scope>
    <source>
        <strain evidence="8">KCTC 15012</strain>
    </source>
</reference>
<dbReference type="PROSITE" id="PS51257">
    <property type="entry name" value="PROKAR_LIPOPROTEIN"/>
    <property type="match status" value="1"/>
</dbReference>
<comment type="caution">
    <text evidence="7">The sequence shown here is derived from an EMBL/GenBank/DDBJ whole genome shotgun (WGS) entry which is preliminary data.</text>
</comment>
<dbReference type="Pfam" id="PF13505">
    <property type="entry name" value="OMP_b-brl"/>
    <property type="match status" value="1"/>
</dbReference>
<evidence type="ECO:0000313" key="8">
    <source>
        <dbReference type="Proteomes" id="UP001597296"/>
    </source>
</evidence>
<dbReference type="InterPro" id="IPR027385">
    <property type="entry name" value="Beta-barrel_OMP"/>
</dbReference>
<protein>
    <submittedName>
        <fullName evidence="7">Outer membrane protein</fullName>
    </submittedName>
</protein>
<dbReference type="Proteomes" id="UP001597296">
    <property type="component" value="Unassembled WGS sequence"/>
</dbReference>
<feature type="domain" description="Outer membrane protein beta-barrel" evidence="6">
    <location>
        <begin position="17"/>
        <end position="223"/>
    </location>
</feature>
<dbReference type="PANTHER" id="PTHR34001:SF3">
    <property type="entry name" value="BLL7405 PROTEIN"/>
    <property type="match status" value="1"/>
</dbReference>
<evidence type="ECO:0000313" key="7">
    <source>
        <dbReference type="EMBL" id="MFD2233795.1"/>
    </source>
</evidence>
<dbReference type="InterPro" id="IPR011250">
    <property type="entry name" value="OMP/PagP_B-barrel"/>
</dbReference>
<keyword evidence="3" id="KW-0472">Membrane</keyword>
<feature type="chain" id="PRO_5046676305" evidence="5">
    <location>
        <begin position="29"/>
        <end position="260"/>
    </location>
</feature>
<evidence type="ECO:0000259" key="6">
    <source>
        <dbReference type="Pfam" id="PF13505"/>
    </source>
</evidence>
<name>A0ABW5C939_9PROT</name>
<keyword evidence="2 5" id="KW-0732">Signal</keyword>